<proteinExistence type="predicted"/>
<keyword evidence="2" id="KW-1185">Reference proteome</keyword>
<name>A0ABP9KLD0_9ACTN</name>
<protein>
    <recommendedName>
        <fullName evidence="3">UvrD-like helicase ATP-binding domain-containing protein</fullName>
    </recommendedName>
</protein>
<organism evidence="1 2">
    <name type="scientific">Streptomyces similanensis</name>
    <dbReference type="NCBI Taxonomy" id="1274988"/>
    <lineage>
        <taxon>Bacteria</taxon>
        <taxon>Bacillati</taxon>
        <taxon>Actinomycetota</taxon>
        <taxon>Actinomycetes</taxon>
        <taxon>Kitasatosporales</taxon>
        <taxon>Streptomycetaceae</taxon>
        <taxon>Streptomyces</taxon>
    </lineage>
</organism>
<dbReference type="EMBL" id="BAABKC010000053">
    <property type="protein sequence ID" value="GAA5061067.1"/>
    <property type="molecule type" value="Genomic_DNA"/>
</dbReference>
<evidence type="ECO:0008006" key="3">
    <source>
        <dbReference type="Google" id="ProtNLM"/>
    </source>
</evidence>
<dbReference type="Proteomes" id="UP001500124">
    <property type="component" value="Unassembled WGS sequence"/>
</dbReference>
<comment type="caution">
    <text evidence="1">The sequence shown here is derived from an EMBL/GenBank/DDBJ whole genome shotgun (WGS) entry which is preliminary data.</text>
</comment>
<evidence type="ECO:0000313" key="1">
    <source>
        <dbReference type="EMBL" id="GAA5061067.1"/>
    </source>
</evidence>
<reference evidence="2" key="1">
    <citation type="journal article" date="2019" name="Int. J. Syst. Evol. Microbiol.">
        <title>The Global Catalogue of Microorganisms (GCM) 10K type strain sequencing project: providing services to taxonomists for standard genome sequencing and annotation.</title>
        <authorList>
            <consortium name="The Broad Institute Genomics Platform"/>
            <consortium name="The Broad Institute Genome Sequencing Center for Infectious Disease"/>
            <person name="Wu L."/>
            <person name="Ma J."/>
        </authorList>
    </citation>
    <scope>NUCLEOTIDE SEQUENCE [LARGE SCALE GENOMIC DNA]</scope>
    <source>
        <strain evidence="2">JCM 18410</strain>
    </source>
</reference>
<sequence length="170" mass="18525">MPEEPGSPCGRTFEDAFALANRALFGIPTGSAPAEELEQQARSSVEEDVTRTVLTALREGRHFKVEAGAGAGKTSSLIETFQSILADRPRYLPRPHQRILWPHAHMTSEQGVRAHLDPQGGAPHGVLLPIHWGASDLARTREGAQTLSREWPVPELALRTARGLDLVAKD</sequence>
<gene>
    <name evidence="1" type="ORF">GCM10023336_38220</name>
</gene>
<accession>A0ABP9KLD0</accession>
<evidence type="ECO:0000313" key="2">
    <source>
        <dbReference type="Proteomes" id="UP001500124"/>
    </source>
</evidence>